<reference evidence="1 2" key="1">
    <citation type="submission" date="2020-08" db="EMBL/GenBank/DDBJ databases">
        <title>Genomic Encyclopedia of Type Strains, Phase IV (KMG-V): Genome sequencing to study the core and pangenomes of soil and plant-associated prokaryotes.</title>
        <authorList>
            <person name="Whitman W."/>
        </authorList>
    </citation>
    <scope>NUCLEOTIDE SEQUENCE [LARGE SCALE GENOMIC DNA]</scope>
    <source>
        <strain evidence="1 2">MP601</strain>
    </source>
</reference>
<proteinExistence type="predicted"/>
<dbReference type="EMBL" id="JACHCA010000025">
    <property type="protein sequence ID" value="MBB6131495.1"/>
    <property type="molecule type" value="Genomic_DNA"/>
</dbReference>
<dbReference type="AlphaFoldDB" id="A0A841JT89"/>
<dbReference type="Proteomes" id="UP000548326">
    <property type="component" value="Unassembled WGS sequence"/>
</dbReference>
<evidence type="ECO:0000313" key="2">
    <source>
        <dbReference type="Proteomes" id="UP000548326"/>
    </source>
</evidence>
<accession>A0A841JT89</accession>
<dbReference type="RefSeq" id="WP_183589969.1">
    <property type="nucleotide sequence ID" value="NZ_JACHCA010000025.1"/>
</dbReference>
<organism evidence="1 2">
    <name type="scientific">Mucilaginibacter lappiensis</name>
    <dbReference type="NCBI Taxonomy" id="354630"/>
    <lineage>
        <taxon>Bacteria</taxon>
        <taxon>Pseudomonadati</taxon>
        <taxon>Bacteroidota</taxon>
        <taxon>Sphingobacteriia</taxon>
        <taxon>Sphingobacteriales</taxon>
        <taxon>Sphingobacteriaceae</taxon>
        <taxon>Mucilaginibacter</taxon>
    </lineage>
</organism>
<comment type="caution">
    <text evidence="1">The sequence shown here is derived from an EMBL/GenBank/DDBJ whole genome shotgun (WGS) entry which is preliminary data.</text>
</comment>
<name>A0A841JT89_9SPHI</name>
<gene>
    <name evidence="1" type="ORF">HDF22_005646</name>
</gene>
<sequence>MDPIISEDLIARLTEIRPILAEFQFIERVGSKLKVHWEFGIIPVRFDYAVNLTKGDYIDLCGCPDYPDAIPFFWSGDPKAFQNLGNNSFVVVNRIFSSDINDFGNHRNALRIVLVQDV</sequence>
<evidence type="ECO:0000313" key="1">
    <source>
        <dbReference type="EMBL" id="MBB6131495.1"/>
    </source>
</evidence>
<protein>
    <submittedName>
        <fullName evidence="1">Uncharacterized protein</fullName>
    </submittedName>
</protein>